<dbReference type="RefSeq" id="WP_126780415.1">
    <property type="nucleotide sequence ID" value="NZ_CAUQJP010000024.1"/>
</dbReference>
<feature type="transmembrane region" description="Helical" evidence="5">
    <location>
        <begin position="356"/>
        <end position="376"/>
    </location>
</feature>
<accession>A0A429ZM51</accession>
<dbReference type="PANTHER" id="PTHR11785">
    <property type="entry name" value="AMINO ACID TRANSPORTER"/>
    <property type="match status" value="1"/>
</dbReference>
<evidence type="ECO:0000256" key="3">
    <source>
        <dbReference type="ARBA" id="ARBA00022989"/>
    </source>
</evidence>
<dbReference type="PIRSF" id="PIRSF006060">
    <property type="entry name" value="AA_transporter"/>
    <property type="match status" value="1"/>
</dbReference>
<gene>
    <name evidence="6" type="ORF">CBF35_09345</name>
</gene>
<feature type="transmembrane region" description="Helical" evidence="5">
    <location>
        <begin position="417"/>
        <end position="433"/>
    </location>
</feature>
<evidence type="ECO:0000256" key="4">
    <source>
        <dbReference type="ARBA" id="ARBA00023136"/>
    </source>
</evidence>
<evidence type="ECO:0000256" key="5">
    <source>
        <dbReference type="SAM" id="Phobius"/>
    </source>
</evidence>
<feature type="transmembrane region" description="Helical" evidence="5">
    <location>
        <begin position="281"/>
        <end position="308"/>
    </location>
</feature>
<dbReference type="OrthoDB" id="3181223at2"/>
<feature type="transmembrane region" description="Helical" evidence="5">
    <location>
        <begin position="388"/>
        <end position="411"/>
    </location>
</feature>
<protein>
    <submittedName>
        <fullName evidence="6">Amino acid permease</fullName>
    </submittedName>
</protein>
<proteinExistence type="predicted"/>
<sequence>MADNQLKREISGLTALTVVVGTVIGAGVFFKPTAVFTASGTAGMGMLAWLVGGVIAIAGGLTVAEIGTLIPETGGIMAFLEKIYGKPLGFLVGWAQMIVYFPANIAALAIIFGTQTVNLVGLSSRWIVPISIVTISLLSLINCLGNKATSRLQTVATFLKVIPLLVIIIVGLFLNQDSLTVSLFPLTTTSHTLSNSFGTSLIATLFAYDGWINVSALAGEMKHPSRDLPRAIIGGLSIVIAVYLLINLAYLQVMSATALSQTVTPAADVASLLFPGIGSKLVTVGILVSVFGGINGYLMAAWRVPYALGQKKMLPFSHWFSQLTKKTRMPVNGGLVLGLIVIGMILSGSFDQLTDLSVFVIWMFNTLTFIGIFILRKTMKDQPRSYKVPLYPVVPLIAIAGGVFIVANTLWTQPLNATLGIGLTLLGLPLYYYQAKKRKSGE</sequence>
<dbReference type="GO" id="GO:0015179">
    <property type="term" value="F:L-amino acid transmembrane transporter activity"/>
    <property type="evidence" value="ECO:0007669"/>
    <property type="project" value="TreeGrafter"/>
</dbReference>
<dbReference type="EMBL" id="NGJU01000013">
    <property type="protein sequence ID" value="RST94738.1"/>
    <property type="molecule type" value="Genomic_DNA"/>
</dbReference>
<comment type="caution">
    <text evidence="6">The sequence shown here is derived from an EMBL/GenBank/DDBJ whole genome shotgun (WGS) entry which is preliminary data.</text>
</comment>
<keyword evidence="2 5" id="KW-0812">Transmembrane</keyword>
<dbReference type="GO" id="GO:0016020">
    <property type="term" value="C:membrane"/>
    <property type="evidence" value="ECO:0007669"/>
    <property type="project" value="UniProtKB-SubCell"/>
</dbReference>
<reference evidence="6 7" key="1">
    <citation type="submission" date="2017-05" db="EMBL/GenBank/DDBJ databases">
        <title>Vagococcus spp. assemblies.</title>
        <authorList>
            <person name="Gulvik C.A."/>
        </authorList>
    </citation>
    <scope>NUCLEOTIDE SEQUENCE [LARGE SCALE GENOMIC DNA]</scope>
    <source>
        <strain evidence="6 7">NCFB 2777</strain>
    </source>
</reference>
<evidence type="ECO:0000313" key="7">
    <source>
        <dbReference type="Proteomes" id="UP000287239"/>
    </source>
</evidence>
<dbReference type="AlphaFoldDB" id="A0A429ZM51"/>
<name>A0A429ZM51_9ENTE</name>
<feature type="transmembrane region" description="Helical" evidence="5">
    <location>
        <begin position="88"/>
        <end position="114"/>
    </location>
</feature>
<comment type="subcellular location">
    <subcellularLocation>
        <location evidence="1">Membrane</location>
        <topology evidence="1">Multi-pass membrane protein</topology>
    </subcellularLocation>
</comment>
<dbReference type="Proteomes" id="UP000287239">
    <property type="component" value="Unassembled WGS sequence"/>
</dbReference>
<dbReference type="Gene3D" id="1.20.1740.10">
    <property type="entry name" value="Amino acid/polyamine transporter I"/>
    <property type="match status" value="1"/>
</dbReference>
<keyword evidence="7" id="KW-1185">Reference proteome</keyword>
<dbReference type="Pfam" id="PF13520">
    <property type="entry name" value="AA_permease_2"/>
    <property type="match status" value="1"/>
</dbReference>
<feature type="transmembrane region" description="Helical" evidence="5">
    <location>
        <begin position="329"/>
        <end position="350"/>
    </location>
</feature>
<feature type="transmembrane region" description="Helical" evidence="5">
    <location>
        <begin position="196"/>
        <end position="219"/>
    </location>
</feature>
<dbReference type="InterPro" id="IPR002293">
    <property type="entry name" value="AA/rel_permease1"/>
</dbReference>
<feature type="transmembrane region" description="Helical" evidence="5">
    <location>
        <begin position="42"/>
        <end position="67"/>
    </location>
</feature>
<keyword evidence="3 5" id="KW-1133">Transmembrane helix</keyword>
<evidence type="ECO:0000313" key="6">
    <source>
        <dbReference type="EMBL" id="RST94738.1"/>
    </source>
</evidence>
<dbReference type="InterPro" id="IPR050598">
    <property type="entry name" value="AminoAcid_Transporter"/>
</dbReference>
<organism evidence="6 7">
    <name type="scientific">Vagococcus salmoninarum</name>
    <dbReference type="NCBI Taxonomy" id="2739"/>
    <lineage>
        <taxon>Bacteria</taxon>
        <taxon>Bacillati</taxon>
        <taxon>Bacillota</taxon>
        <taxon>Bacilli</taxon>
        <taxon>Lactobacillales</taxon>
        <taxon>Enterococcaceae</taxon>
        <taxon>Vagococcus</taxon>
    </lineage>
</organism>
<dbReference type="PANTHER" id="PTHR11785:SF512">
    <property type="entry name" value="SOBREMESA, ISOFORM B"/>
    <property type="match status" value="1"/>
</dbReference>
<feature type="transmembrane region" description="Helical" evidence="5">
    <location>
        <begin position="126"/>
        <end position="145"/>
    </location>
</feature>
<feature type="transmembrane region" description="Helical" evidence="5">
    <location>
        <begin position="231"/>
        <end position="251"/>
    </location>
</feature>
<feature type="transmembrane region" description="Helical" evidence="5">
    <location>
        <begin position="12"/>
        <end position="30"/>
    </location>
</feature>
<dbReference type="GeneID" id="98568575"/>
<feature type="transmembrane region" description="Helical" evidence="5">
    <location>
        <begin position="157"/>
        <end position="176"/>
    </location>
</feature>
<evidence type="ECO:0000256" key="1">
    <source>
        <dbReference type="ARBA" id="ARBA00004141"/>
    </source>
</evidence>
<keyword evidence="4 5" id="KW-0472">Membrane</keyword>
<evidence type="ECO:0000256" key="2">
    <source>
        <dbReference type="ARBA" id="ARBA00022692"/>
    </source>
</evidence>